<dbReference type="GO" id="GO:0008999">
    <property type="term" value="F:protein-N-terminal-alanine acetyltransferase activity"/>
    <property type="evidence" value="ECO:0007669"/>
    <property type="project" value="UniProtKB-EC"/>
</dbReference>
<dbReference type="NCBIfam" id="TIGR01575">
    <property type="entry name" value="rimI"/>
    <property type="match status" value="1"/>
</dbReference>
<organism evidence="7 8">
    <name type="scientific">Anaerovibrio lipolyticus</name>
    <dbReference type="NCBI Taxonomy" id="82374"/>
    <lineage>
        <taxon>Bacteria</taxon>
        <taxon>Bacillati</taxon>
        <taxon>Bacillota</taxon>
        <taxon>Negativicutes</taxon>
        <taxon>Selenomonadales</taxon>
        <taxon>Selenomonadaceae</taxon>
        <taxon>Anaerovibrio</taxon>
    </lineage>
</organism>
<dbReference type="CDD" id="cd04301">
    <property type="entry name" value="NAT_SF"/>
    <property type="match status" value="1"/>
</dbReference>
<dbReference type="GO" id="GO:0005737">
    <property type="term" value="C:cytoplasm"/>
    <property type="evidence" value="ECO:0007669"/>
    <property type="project" value="UniProtKB-SubCell"/>
</dbReference>
<dbReference type="AlphaFoldDB" id="A0A0B2JSQ6"/>
<evidence type="ECO:0000256" key="5">
    <source>
        <dbReference type="RuleBase" id="RU363094"/>
    </source>
</evidence>
<name>A0A0B2JSQ6_9FIRM</name>
<comment type="catalytic activity">
    <reaction evidence="5">
        <text>N-terminal L-alanyl-[ribosomal protein bS18] + acetyl-CoA = N-terminal N(alpha)-acetyl-L-alanyl-[ribosomal protein bS18] + CoA + H(+)</text>
        <dbReference type="Rhea" id="RHEA:43756"/>
        <dbReference type="Rhea" id="RHEA-COMP:10676"/>
        <dbReference type="Rhea" id="RHEA-COMP:10677"/>
        <dbReference type="ChEBI" id="CHEBI:15378"/>
        <dbReference type="ChEBI" id="CHEBI:57287"/>
        <dbReference type="ChEBI" id="CHEBI:57288"/>
        <dbReference type="ChEBI" id="CHEBI:64718"/>
        <dbReference type="ChEBI" id="CHEBI:83683"/>
        <dbReference type="EC" id="2.3.1.266"/>
    </reaction>
</comment>
<feature type="domain" description="N-acetyltransferase" evidence="6">
    <location>
        <begin position="2"/>
        <end position="149"/>
    </location>
</feature>
<proteinExistence type="inferred from homology"/>
<dbReference type="STRING" id="82374.NZ47_10875"/>
<evidence type="ECO:0000256" key="2">
    <source>
        <dbReference type="ARBA" id="ARBA00022490"/>
    </source>
</evidence>
<sequence>MITFRKMVPEDCDAVAEVEKQCFSTPWSRESFWRDASSSDTYYLLAIDEEADNKVIGYVGCWILAYEGSITNVAIAPEYRRQGIGRQMLLKLIEEVKARGVTAMTLEARVSNTPAIKLYEGLGFRSVGQRPKYYTSPVEDAEIMWNTHI</sequence>
<dbReference type="SUPFAM" id="SSF55729">
    <property type="entry name" value="Acyl-CoA N-acyltransferases (Nat)"/>
    <property type="match status" value="1"/>
</dbReference>
<gene>
    <name evidence="7" type="ORF">NZ47_10875</name>
</gene>
<keyword evidence="3 7" id="KW-0808">Transferase</keyword>
<evidence type="ECO:0000313" key="7">
    <source>
        <dbReference type="EMBL" id="KHM51370.1"/>
    </source>
</evidence>
<dbReference type="PROSITE" id="PS51186">
    <property type="entry name" value="GNAT"/>
    <property type="match status" value="1"/>
</dbReference>
<keyword evidence="2 5" id="KW-0963">Cytoplasm</keyword>
<evidence type="ECO:0000259" key="6">
    <source>
        <dbReference type="PROSITE" id="PS51186"/>
    </source>
</evidence>
<dbReference type="Proteomes" id="UP000030993">
    <property type="component" value="Unassembled WGS sequence"/>
</dbReference>
<evidence type="ECO:0000313" key="8">
    <source>
        <dbReference type="Proteomes" id="UP000030993"/>
    </source>
</evidence>
<dbReference type="InterPro" id="IPR050680">
    <property type="entry name" value="YpeA/RimI_acetyltransf"/>
</dbReference>
<keyword evidence="8" id="KW-1185">Reference proteome</keyword>
<comment type="function">
    <text evidence="5">Acetylates the N-terminal alanine of ribosomal protein bS18.</text>
</comment>
<dbReference type="InterPro" id="IPR000182">
    <property type="entry name" value="GNAT_dom"/>
</dbReference>
<dbReference type="PANTHER" id="PTHR43420:SF44">
    <property type="entry name" value="ACETYLTRANSFERASE YPEA"/>
    <property type="match status" value="1"/>
</dbReference>
<reference evidence="7 8" key="1">
    <citation type="journal article" date="2013" name="PLoS ONE">
        <title>Identification and characterization of three novel lipases belonging to families II and V from Anaerovibrio lipolyticus 5ST.</title>
        <authorList>
            <person name="Prive F."/>
            <person name="Kaderbhai N.N."/>
            <person name="Girdwood S."/>
            <person name="Worgan H.J."/>
            <person name="Pinloche E."/>
            <person name="Scollan N.D."/>
            <person name="Huws S.A."/>
            <person name="Newbold C.J."/>
        </authorList>
    </citation>
    <scope>NUCLEOTIDE SEQUENCE [LARGE SCALE GENOMIC DNA]</scope>
    <source>
        <strain evidence="7 8">5S</strain>
    </source>
</reference>
<dbReference type="PANTHER" id="PTHR43420">
    <property type="entry name" value="ACETYLTRANSFERASE"/>
    <property type="match status" value="1"/>
</dbReference>
<evidence type="ECO:0000256" key="3">
    <source>
        <dbReference type="ARBA" id="ARBA00022679"/>
    </source>
</evidence>
<dbReference type="Pfam" id="PF00583">
    <property type="entry name" value="Acetyltransf_1"/>
    <property type="match status" value="1"/>
</dbReference>
<accession>A0A0B2JSQ6</accession>
<dbReference type="InterPro" id="IPR016181">
    <property type="entry name" value="Acyl_CoA_acyltransferase"/>
</dbReference>
<keyword evidence="4" id="KW-0012">Acyltransferase</keyword>
<evidence type="ECO:0000256" key="4">
    <source>
        <dbReference type="ARBA" id="ARBA00023315"/>
    </source>
</evidence>
<dbReference type="Gene3D" id="3.40.630.30">
    <property type="match status" value="1"/>
</dbReference>
<protein>
    <recommendedName>
        <fullName evidence="5">[Ribosomal protein bS18]-alanine N-acetyltransferase</fullName>
        <ecNumber evidence="5">2.3.1.266</ecNumber>
    </recommendedName>
</protein>
<comment type="subcellular location">
    <subcellularLocation>
        <location evidence="5">Cytoplasm</location>
    </subcellularLocation>
</comment>
<dbReference type="RefSeq" id="WP_039210545.1">
    <property type="nucleotide sequence ID" value="NZ_DFHJ01000118.1"/>
</dbReference>
<comment type="similarity">
    <text evidence="1 5">Belongs to the acetyltransferase family. RimI subfamily.</text>
</comment>
<comment type="caution">
    <text evidence="7">The sequence shown here is derived from an EMBL/GenBank/DDBJ whole genome shotgun (WGS) entry which is preliminary data.</text>
</comment>
<dbReference type="EMBL" id="JSCE01000205">
    <property type="protein sequence ID" value="KHM51370.1"/>
    <property type="molecule type" value="Genomic_DNA"/>
</dbReference>
<dbReference type="eggNOG" id="COG0456">
    <property type="taxonomic scope" value="Bacteria"/>
</dbReference>
<evidence type="ECO:0000256" key="1">
    <source>
        <dbReference type="ARBA" id="ARBA00005395"/>
    </source>
</evidence>
<dbReference type="InterPro" id="IPR006464">
    <property type="entry name" value="AcTrfase_RimI/Ard1"/>
</dbReference>
<dbReference type="EC" id="2.3.1.266" evidence="5"/>